<dbReference type="Pfam" id="PF03221">
    <property type="entry name" value="HTH_Tnp_Tc5"/>
    <property type="match status" value="1"/>
</dbReference>
<evidence type="ECO:0000259" key="2">
    <source>
        <dbReference type="Pfam" id="PF03184"/>
    </source>
</evidence>
<dbReference type="Proteomes" id="UP000469452">
    <property type="component" value="Unassembled WGS sequence"/>
</dbReference>
<feature type="domain" description="DDE-1" evidence="2">
    <location>
        <begin position="219"/>
        <end position="389"/>
    </location>
</feature>
<gene>
    <name evidence="4" type="ORF">AaE_015316</name>
</gene>
<dbReference type="PANTHER" id="PTHR19303">
    <property type="entry name" value="TRANSPOSON"/>
    <property type="match status" value="1"/>
</dbReference>
<dbReference type="InterPro" id="IPR004875">
    <property type="entry name" value="DDE_SF_endonuclease_dom"/>
</dbReference>
<name>A0A6A4Z8H5_APHAT</name>
<dbReference type="EMBL" id="VJMI01020706">
    <property type="protein sequence ID" value="KAF0703553.1"/>
    <property type="molecule type" value="Genomic_DNA"/>
</dbReference>
<comment type="caution">
    <text evidence="4">The sequence shown here is derived from an EMBL/GenBank/DDBJ whole genome shotgun (WGS) entry which is preliminary data.</text>
</comment>
<dbReference type="InterPro" id="IPR010921">
    <property type="entry name" value="Trp_repressor/repl_initiator"/>
</dbReference>
<keyword evidence="1" id="KW-0238">DNA-binding</keyword>
<evidence type="ECO:0000256" key="1">
    <source>
        <dbReference type="ARBA" id="ARBA00023125"/>
    </source>
</evidence>
<dbReference type="GO" id="GO:0043565">
    <property type="term" value="F:sequence-specific DNA binding"/>
    <property type="evidence" value="ECO:0007669"/>
    <property type="project" value="InterPro"/>
</dbReference>
<protein>
    <recommendedName>
        <fullName evidence="6">HTH CENPB-type domain-containing protein</fullName>
    </recommendedName>
</protein>
<dbReference type="PANTHER" id="PTHR19303:SF57">
    <property type="entry name" value="HTH CENPB-TYPE DOMAIN-CONTAINING PROTEIN"/>
    <property type="match status" value="1"/>
</dbReference>
<evidence type="ECO:0008006" key="6">
    <source>
        <dbReference type="Google" id="ProtNLM"/>
    </source>
</evidence>
<proteinExistence type="predicted"/>
<feature type="domain" description="HTH CENPB-type" evidence="3">
    <location>
        <begin position="79"/>
        <end position="139"/>
    </location>
</feature>
<evidence type="ECO:0000313" key="5">
    <source>
        <dbReference type="Proteomes" id="UP000469452"/>
    </source>
</evidence>
<dbReference type="AlphaFoldDB" id="A0A6A4Z8H5"/>
<dbReference type="GO" id="GO:0005634">
    <property type="term" value="C:nucleus"/>
    <property type="evidence" value="ECO:0007669"/>
    <property type="project" value="TreeGrafter"/>
</dbReference>
<reference evidence="4 5" key="1">
    <citation type="submission" date="2019-06" db="EMBL/GenBank/DDBJ databases">
        <title>Genomics analysis of Aphanomyces spp. identifies a new class of oomycete effector associated with host adaptation.</title>
        <authorList>
            <person name="Gaulin E."/>
        </authorList>
    </citation>
    <scope>NUCLEOTIDE SEQUENCE [LARGE SCALE GENOMIC DNA]</scope>
    <source>
        <strain evidence="4 5">E</strain>
    </source>
</reference>
<dbReference type="Pfam" id="PF03184">
    <property type="entry name" value="DDE_1"/>
    <property type="match status" value="1"/>
</dbReference>
<evidence type="ECO:0000259" key="3">
    <source>
        <dbReference type="Pfam" id="PF03221"/>
    </source>
</evidence>
<dbReference type="VEuPathDB" id="FungiDB:H257_14640"/>
<sequence length="398" mass="44316">MPSPSPSIGRKQYYLVKAKIAIVAENTKANESAYATAKRHGLQTSQVSRWIKNLASLKVAAAKSPRKLTVGKGHGVSKPLVEAEVLAYCNSLRDEDIAVSTKMLIVKALSIDPSFHGGQPKALSNWVYEFLNRNDLCLRRPTRQGQKRSNHLQATMDDFVGNVNNRFLPFGTLANVPMNRLVNMDETPVYFEPKLHTTISKKGLKTVSARVCSSHNPRVSVCLAVTATGEKLPPYVVFKGVPGARIDSSLEKIMPPNMFGTCQKNAWMDDPTTEAWRKSVWVPFIGDESPSVLLLDDYKCHKQPSFTRKVAKVGTELEIIPGGYTCVLQPLDVGINKPFKDNIRHQYMLWAATQMVGNSVVASPSREVILEWIRKAWSEITVETILNAWRKCGYGYVV</sequence>
<accession>A0A6A4Z8H5</accession>
<dbReference type="InterPro" id="IPR006600">
    <property type="entry name" value="HTH_CenpB_DNA-bd_dom"/>
</dbReference>
<dbReference type="SUPFAM" id="SSF48295">
    <property type="entry name" value="TrpR-like"/>
    <property type="match status" value="1"/>
</dbReference>
<dbReference type="InterPro" id="IPR050863">
    <property type="entry name" value="CenT-Element_Derived"/>
</dbReference>
<evidence type="ECO:0000313" key="4">
    <source>
        <dbReference type="EMBL" id="KAF0703553.1"/>
    </source>
</evidence>
<organism evidence="4 5">
    <name type="scientific">Aphanomyces astaci</name>
    <name type="common">Crayfish plague agent</name>
    <dbReference type="NCBI Taxonomy" id="112090"/>
    <lineage>
        <taxon>Eukaryota</taxon>
        <taxon>Sar</taxon>
        <taxon>Stramenopiles</taxon>
        <taxon>Oomycota</taxon>
        <taxon>Saprolegniomycetes</taxon>
        <taxon>Saprolegniales</taxon>
        <taxon>Verrucalvaceae</taxon>
        <taxon>Aphanomyces</taxon>
    </lineage>
</organism>